<dbReference type="FunFam" id="4.10.280.10:FF:000019">
    <property type="entry name" value="Myc proto-oncogene protein"/>
    <property type="match status" value="1"/>
</dbReference>
<feature type="region of interest" description="Disordered" evidence="3">
    <location>
        <begin position="262"/>
        <end position="282"/>
    </location>
</feature>
<dbReference type="InterPro" id="IPR012682">
    <property type="entry name" value="Tscrpt_reg_Myc_N"/>
</dbReference>
<dbReference type="GO" id="GO:0046983">
    <property type="term" value="F:protein dimerization activity"/>
    <property type="evidence" value="ECO:0007669"/>
    <property type="project" value="InterPro"/>
</dbReference>
<comment type="subcellular location">
    <subcellularLocation>
        <location evidence="2">Nucleus</location>
    </subcellularLocation>
</comment>
<feature type="domain" description="BHLH" evidence="4">
    <location>
        <begin position="364"/>
        <end position="416"/>
    </location>
</feature>
<dbReference type="InterPro" id="IPR002418">
    <property type="entry name" value="Tscrpt_reg_Myc"/>
</dbReference>
<sequence>MNVCQRSDMAQNYDSFQPCFFETEAEQEFYADTPSPSHDIWKKFELLPTPPRSPKHEAFATDSSCYIVDKLKMVSELLDDDAVSQTMLYPCGMISPAHLSAPCEGTATAKALIQDCMWSVTVANNGGGGTSSPGAKAVAAVTGARDYDGKARFTQPLNTSTTDVVDINVTTDCVDPMAVFPYPLNDSKTNAVPHVVGDYCHTLGTETPSDSDDDDEEDDEADDDDDDDDDDDEIDVVTVGNMTACLQQKQILPAAESHSAQVAAMHSYSSHRSEPSTPVRSPIRTHHTYSLTIKHRHKRTASPTLPRLVVKRQRMVDSSELQNALQNRFSSSSRLSSRGSDSGDSGGSAANSRVSSDSEECGEGKRAQHNVLERKRRDDLKSSFHRLRDIVPEMHRQERTPKVTILRKAAAHVLQIRAQHRRLESDLEQQRLAQKRLKEQLRALGVY</sequence>
<protein>
    <recommendedName>
        <fullName evidence="4">BHLH domain-containing protein</fullName>
    </recommendedName>
</protein>
<dbReference type="PRINTS" id="PR00044">
    <property type="entry name" value="LEUZIPPRMYC"/>
</dbReference>
<comment type="subunit">
    <text evidence="2">Efficient DNA binding requires dimerization with another bHLH protein.</text>
</comment>
<reference evidence="5" key="1">
    <citation type="journal article" date="2023" name="Mol. Biol. Evol.">
        <title>Third-Generation Sequencing Reveals the Adaptive Role of the Epigenome in Three Deep-Sea Polychaetes.</title>
        <authorList>
            <person name="Perez M."/>
            <person name="Aroh O."/>
            <person name="Sun Y."/>
            <person name="Lan Y."/>
            <person name="Juniper S.K."/>
            <person name="Young C.R."/>
            <person name="Angers B."/>
            <person name="Qian P.Y."/>
        </authorList>
    </citation>
    <scope>NUCLEOTIDE SEQUENCE</scope>
    <source>
        <strain evidence="5">R07B-5</strain>
    </source>
</reference>
<keyword evidence="2" id="KW-0539">Nucleus</keyword>
<feature type="compositionally biased region" description="Basic and acidic residues" evidence="3">
    <location>
        <begin position="362"/>
        <end position="377"/>
    </location>
</feature>
<feature type="compositionally biased region" description="Acidic residues" evidence="3">
    <location>
        <begin position="209"/>
        <end position="233"/>
    </location>
</feature>
<evidence type="ECO:0000256" key="1">
    <source>
        <dbReference type="ARBA" id="ARBA00023125"/>
    </source>
</evidence>
<name>A0AAD9KYE1_RIDPI</name>
<dbReference type="PROSITE" id="PS50888">
    <property type="entry name" value="BHLH"/>
    <property type="match status" value="1"/>
</dbReference>
<keyword evidence="6" id="KW-1185">Reference proteome</keyword>
<evidence type="ECO:0000313" key="6">
    <source>
        <dbReference type="Proteomes" id="UP001209878"/>
    </source>
</evidence>
<evidence type="ECO:0000256" key="2">
    <source>
        <dbReference type="PIRNR" id="PIRNR001705"/>
    </source>
</evidence>
<evidence type="ECO:0000313" key="5">
    <source>
        <dbReference type="EMBL" id="KAK2179671.1"/>
    </source>
</evidence>
<dbReference type="InterPro" id="IPR050433">
    <property type="entry name" value="Myc_transcription_factors"/>
</dbReference>
<dbReference type="GO" id="GO:0005634">
    <property type="term" value="C:nucleus"/>
    <property type="evidence" value="ECO:0007669"/>
    <property type="project" value="UniProtKB-SubCell"/>
</dbReference>
<dbReference type="SUPFAM" id="SSF47459">
    <property type="entry name" value="HLH, helix-loop-helix DNA-binding domain"/>
    <property type="match status" value="1"/>
</dbReference>
<feature type="compositionally biased region" description="Low complexity" evidence="3">
    <location>
        <begin position="330"/>
        <end position="343"/>
    </location>
</feature>
<dbReference type="CDD" id="cd11400">
    <property type="entry name" value="bHLHzip_Myc"/>
    <property type="match status" value="1"/>
</dbReference>
<gene>
    <name evidence="5" type="ORF">NP493_479g03017</name>
</gene>
<dbReference type="EMBL" id="JAODUO010000478">
    <property type="protein sequence ID" value="KAK2179671.1"/>
    <property type="molecule type" value="Genomic_DNA"/>
</dbReference>
<evidence type="ECO:0000259" key="4">
    <source>
        <dbReference type="PROSITE" id="PS50888"/>
    </source>
</evidence>
<dbReference type="InterPro" id="IPR036638">
    <property type="entry name" value="HLH_DNA-bd_sf"/>
</dbReference>
<dbReference type="PIRSF" id="PIRSF001705">
    <property type="entry name" value="Myc_protein"/>
    <property type="match status" value="1"/>
</dbReference>
<dbReference type="Pfam" id="PF00010">
    <property type="entry name" value="HLH"/>
    <property type="match status" value="1"/>
</dbReference>
<feature type="region of interest" description="Disordered" evidence="3">
    <location>
        <begin position="321"/>
        <end position="377"/>
    </location>
</feature>
<keyword evidence="1 2" id="KW-0238">DNA-binding</keyword>
<dbReference type="PANTHER" id="PTHR45851">
    <property type="entry name" value="MYC PROTO-ONCOGENE"/>
    <property type="match status" value="1"/>
</dbReference>
<dbReference type="GO" id="GO:0003677">
    <property type="term" value="F:DNA binding"/>
    <property type="evidence" value="ECO:0007669"/>
    <property type="project" value="UniProtKB-UniRule"/>
</dbReference>
<evidence type="ECO:0000256" key="3">
    <source>
        <dbReference type="SAM" id="MobiDB-lite"/>
    </source>
</evidence>
<dbReference type="GO" id="GO:0003700">
    <property type="term" value="F:DNA-binding transcription factor activity"/>
    <property type="evidence" value="ECO:0007669"/>
    <property type="project" value="InterPro"/>
</dbReference>
<accession>A0AAD9KYE1</accession>
<dbReference type="InterPro" id="IPR011598">
    <property type="entry name" value="bHLH_dom"/>
</dbReference>
<proteinExistence type="predicted"/>
<dbReference type="Pfam" id="PF01056">
    <property type="entry name" value="Myc_N"/>
    <property type="match status" value="1"/>
</dbReference>
<feature type="region of interest" description="Disordered" evidence="3">
    <location>
        <begin position="199"/>
        <end position="233"/>
    </location>
</feature>
<feature type="compositionally biased region" description="Polar residues" evidence="3">
    <location>
        <begin position="267"/>
        <end position="279"/>
    </location>
</feature>
<dbReference type="Proteomes" id="UP001209878">
    <property type="component" value="Unassembled WGS sequence"/>
</dbReference>
<organism evidence="5 6">
    <name type="scientific">Ridgeia piscesae</name>
    <name type="common">Tubeworm</name>
    <dbReference type="NCBI Taxonomy" id="27915"/>
    <lineage>
        <taxon>Eukaryota</taxon>
        <taxon>Metazoa</taxon>
        <taxon>Spiralia</taxon>
        <taxon>Lophotrochozoa</taxon>
        <taxon>Annelida</taxon>
        <taxon>Polychaeta</taxon>
        <taxon>Sedentaria</taxon>
        <taxon>Canalipalpata</taxon>
        <taxon>Sabellida</taxon>
        <taxon>Siboglinidae</taxon>
        <taxon>Ridgeia</taxon>
    </lineage>
</organism>
<comment type="caution">
    <text evidence="5">The sequence shown here is derived from an EMBL/GenBank/DDBJ whole genome shotgun (WGS) entry which is preliminary data.</text>
</comment>
<dbReference type="AlphaFoldDB" id="A0AAD9KYE1"/>
<dbReference type="Gene3D" id="4.10.280.10">
    <property type="entry name" value="Helix-loop-helix DNA-binding domain"/>
    <property type="match status" value="1"/>
</dbReference>
<dbReference type="SMART" id="SM00353">
    <property type="entry name" value="HLH"/>
    <property type="match status" value="1"/>
</dbReference>